<organism evidence="5">
    <name type="scientific">marine sediment metagenome</name>
    <dbReference type="NCBI Taxonomy" id="412755"/>
    <lineage>
        <taxon>unclassified sequences</taxon>
        <taxon>metagenomes</taxon>
        <taxon>ecological metagenomes</taxon>
    </lineage>
</organism>
<dbReference type="InterPro" id="IPR014729">
    <property type="entry name" value="Rossmann-like_a/b/a_fold"/>
</dbReference>
<dbReference type="EMBL" id="LAZR01037769">
    <property type="protein sequence ID" value="KKL21342.1"/>
    <property type="molecule type" value="Genomic_DNA"/>
</dbReference>
<evidence type="ECO:0000259" key="3">
    <source>
        <dbReference type="Pfam" id="PF02568"/>
    </source>
</evidence>
<gene>
    <name evidence="5" type="ORF">LCGC14_2446420</name>
</gene>
<accession>A0A0F9C4Y5</accession>
<evidence type="ECO:0000259" key="4">
    <source>
        <dbReference type="Pfam" id="PF18297"/>
    </source>
</evidence>
<sequence length="324" mass="35758">MALFSGGLDSMLAVRIMQRQGFEVEALNIRTIYSCCKTSAAQTAFDLGARLTVLCVEDDYLDVLRNPWYGFGKGANPCVDCRIYMCRMARRFMEEVGACVVVTGEIAGQRPMSQKKHQLQAIDRRSGLGGRLLRPLSAKLLPKTQVELDGLVDREKLYAFNGRGRGKLIELADELGLAEVPSPSTGCALTERSFAPRVHDLLQYHRDGVRWEFELLNHGRHFRFDERTKIVLGRNANENAMLRLFASRTDAPEAALITPTGFAGPDALVVGRVSPRVWRFAGALVMRYAGLQDASSAEVRLAHLGNERVVSVSSSDAARSAVTL</sequence>
<dbReference type="Gene3D" id="3.40.50.620">
    <property type="entry name" value="HUPs"/>
    <property type="match status" value="1"/>
</dbReference>
<dbReference type="GO" id="GO:0004810">
    <property type="term" value="F:CCA tRNA nucleotidyltransferase activity"/>
    <property type="evidence" value="ECO:0007669"/>
    <property type="project" value="InterPro"/>
</dbReference>
<reference evidence="5" key="1">
    <citation type="journal article" date="2015" name="Nature">
        <title>Complex archaea that bridge the gap between prokaryotes and eukaryotes.</title>
        <authorList>
            <person name="Spang A."/>
            <person name="Saw J.H."/>
            <person name="Jorgensen S.L."/>
            <person name="Zaremba-Niedzwiedzka K."/>
            <person name="Martijn J."/>
            <person name="Lind A.E."/>
            <person name="van Eijk R."/>
            <person name="Schleper C."/>
            <person name="Guy L."/>
            <person name="Ettema T.J."/>
        </authorList>
    </citation>
    <scope>NUCLEOTIDE SEQUENCE</scope>
</reference>
<dbReference type="GO" id="GO:0005524">
    <property type="term" value="F:ATP binding"/>
    <property type="evidence" value="ECO:0007669"/>
    <property type="project" value="UniProtKB-KW"/>
</dbReference>
<protein>
    <submittedName>
        <fullName evidence="5">Uncharacterized protein</fullName>
    </submittedName>
</protein>
<dbReference type="AlphaFoldDB" id="A0A0F9C4Y5"/>
<dbReference type="Pfam" id="PF18297">
    <property type="entry name" value="NFACT-R_2"/>
    <property type="match status" value="1"/>
</dbReference>
<comment type="caution">
    <text evidence="5">The sequence shown here is derived from an EMBL/GenBank/DDBJ whole genome shotgun (WGS) entry which is preliminary data.</text>
</comment>
<dbReference type="SUPFAM" id="SSF52402">
    <property type="entry name" value="Adenine nucleotide alpha hydrolases-like"/>
    <property type="match status" value="1"/>
</dbReference>
<dbReference type="Pfam" id="PF02568">
    <property type="entry name" value="ThiI"/>
    <property type="match status" value="1"/>
</dbReference>
<feature type="domain" description="NFACT protein RNA binding" evidence="4">
    <location>
        <begin position="219"/>
        <end position="311"/>
    </location>
</feature>
<name>A0A0F9C4Y5_9ZZZZ</name>
<proteinExistence type="predicted"/>
<evidence type="ECO:0000256" key="2">
    <source>
        <dbReference type="ARBA" id="ARBA00022840"/>
    </source>
</evidence>
<keyword evidence="1" id="KW-0547">Nucleotide-binding</keyword>
<dbReference type="PANTHER" id="PTHR11933">
    <property type="entry name" value="TRNA 5-METHYLAMINOMETHYL-2-THIOURIDYLATE -METHYLTRANSFERASE"/>
    <property type="match status" value="1"/>
</dbReference>
<evidence type="ECO:0000256" key="1">
    <source>
        <dbReference type="ARBA" id="ARBA00022741"/>
    </source>
</evidence>
<evidence type="ECO:0000313" key="5">
    <source>
        <dbReference type="EMBL" id="KKL21342.1"/>
    </source>
</evidence>
<feature type="domain" description="Thil AANH" evidence="3">
    <location>
        <begin position="1"/>
        <end position="136"/>
    </location>
</feature>
<dbReference type="PANTHER" id="PTHR11933:SF6">
    <property type="entry name" value="THIL AANH DOMAIN-CONTAINING PROTEIN"/>
    <property type="match status" value="1"/>
</dbReference>
<dbReference type="InterPro" id="IPR020536">
    <property type="entry name" value="ThiI_AANH"/>
</dbReference>
<keyword evidence="2" id="KW-0067">ATP-binding</keyword>
<dbReference type="InterPro" id="IPR059101">
    <property type="entry name" value="NFACT-R_2"/>
</dbReference>